<protein>
    <submittedName>
        <fullName evidence="3">Related to Orc3p</fullName>
    </submittedName>
</protein>
<dbReference type="Proteomes" id="UP000007148">
    <property type="component" value="Unassembled WGS sequence"/>
</dbReference>
<keyword evidence="4" id="KW-1185">Reference proteome</keyword>
<accession>G4TU80</accession>
<name>G4TU80_SERID</name>
<evidence type="ECO:0000313" key="3">
    <source>
        <dbReference type="EMBL" id="CCA74873.1"/>
    </source>
</evidence>
<dbReference type="GO" id="GO:0030479">
    <property type="term" value="C:actin cortical patch"/>
    <property type="evidence" value="ECO:0007669"/>
    <property type="project" value="TreeGrafter"/>
</dbReference>
<dbReference type="PANTHER" id="PTHR13357:SF1">
    <property type="entry name" value="NCK-INTERACTING PROTEIN WITH SH3 DOMAIN"/>
    <property type="match status" value="1"/>
</dbReference>
<dbReference type="STRING" id="1109443.G4TU80"/>
<evidence type="ECO:0000256" key="1">
    <source>
        <dbReference type="SAM" id="MobiDB-lite"/>
    </source>
</evidence>
<feature type="compositionally biased region" description="Polar residues" evidence="1">
    <location>
        <begin position="343"/>
        <end position="353"/>
    </location>
</feature>
<evidence type="ECO:0000259" key="2">
    <source>
        <dbReference type="Pfam" id="PF09431"/>
    </source>
</evidence>
<dbReference type="eggNOG" id="KOG4035">
    <property type="taxonomic scope" value="Eukaryota"/>
</dbReference>
<dbReference type="GO" id="GO:0006897">
    <property type="term" value="P:endocytosis"/>
    <property type="evidence" value="ECO:0007669"/>
    <property type="project" value="TreeGrafter"/>
</dbReference>
<gene>
    <name evidence="3" type="ORF">PIIN_08843</name>
</gene>
<dbReference type="OrthoDB" id="445362at2759"/>
<reference evidence="3 4" key="1">
    <citation type="journal article" date="2011" name="PLoS Pathog.">
        <title>Endophytic Life Strategies Decoded by Genome and Transcriptome Analyses of the Mutualistic Root Symbiont Piriformospora indica.</title>
        <authorList>
            <person name="Zuccaro A."/>
            <person name="Lahrmann U."/>
            <person name="Guldener U."/>
            <person name="Langen G."/>
            <person name="Pfiffi S."/>
            <person name="Biedenkopf D."/>
            <person name="Wong P."/>
            <person name="Samans B."/>
            <person name="Grimm C."/>
            <person name="Basiewicz M."/>
            <person name="Murat C."/>
            <person name="Martin F."/>
            <person name="Kogel K.H."/>
        </authorList>
    </citation>
    <scope>NUCLEOTIDE SEQUENCE [LARGE SCALE GENOMIC DNA]</scope>
    <source>
        <strain evidence="3 4">DSM 11827</strain>
    </source>
</reference>
<dbReference type="InterPro" id="IPR018556">
    <property type="entry name" value="SPIN90/Ldb17_LRD"/>
</dbReference>
<dbReference type="PANTHER" id="PTHR13357">
    <property type="entry name" value="SH3 ADAPTER PROTEIN SPIN90 NCK INTERACTING PROTEIN WITH SH3 DOMAIN"/>
    <property type="match status" value="1"/>
</dbReference>
<organism evidence="3 4">
    <name type="scientific">Serendipita indica (strain DSM 11827)</name>
    <name type="common">Root endophyte fungus</name>
    <name type="synonym">Piriformospora indica</name>
    <dbReference type="NCBI Taxonomy" id="1109443"/>
    <lineage>
        <taxon>Eukaryota</taxon>
        <taxon>Fungi</taxon>
        <taxon>Dikarya</taxon>
        <taxon>Basidiomycota</taxon>
        <taxon>Agaricomycotina</taxon>
        <taxon>Agaricomycetes</taxon>
        <taxon>Sebacinales</taxon>
        <taxon>Serendipitaceae</taxon>
        <taxon>Serendipita</taxon>
    </lineage>
</organism>
<evidence type="ECO:0000313" key="4">
    <source>
        <dbReference type="Proteomes" id="UP000007148"/>
    </source>
</evidence>
<dbReference type="AlphaFoldDB" id="G4TU80"/>
<dbReference type="GO" id="GO:0051666">
    <property type="term" value="P:actin cortical patch localization"/>
    <property type="evidence" value="ECO:0007669"/>
    <property type="project" value="TreeGrafter"/>
</dbReference>
<dbReference type="InParanoid" id="G4TU80"/>
<sequence>MVEMDDDFGGNVDLGRGPALASGLGVPIEARLRSLAIGILYEACRVQKFDAQDLLMFDDTFIERLFDLVELTRNVDDESLNYSVIKLIVALNEQYMVAAMPVPAIDSQSGKRKKERKQGSNKILDVLLRRVHSSKTFGENLIFMLNRANDTEEDLVMQLLLLKILYLLFTTPGTQNYFYTNDLRVLVDVFLRELVDLPEESEALRHTYLRVLNPLLNNTQLKEMPYKGPLIRRTLQGLISPNNIREVTPTTRRLVERCLNAEWCQALPAETEAVLPSTAKSNLPAHINVVSMSFTNSHSHSSVHLPSTSLSEEFVLEPPQPAFRFKTLQKSLSAEVLAASSVGVQSSEVTNDEPSPLKNESRPSPLRQPSTAKPSPLGEARKPLSNGVGLNGTKSPSLVFSSGDEAEPSMAVHQTQLPPANGAKANGSSSIHSARRPSLGNADIPRARKPPPPVPTLDRASLDSKRPPRMAEPAPLVHRREPPAIPSKSKKPKSKGNISDSPLSKLAYSATTVAR</sequence>
<comment type="caution">
    <text evidence="3">The sequence shown here is derived from an EMBL/GenBank/DDBJ whole genome shotgun (WGS) entry which is preliminary data.</text>
</comment>
<dbReference type="Pfam" id="PF09431">
    <property type="entry name" value="SPIN90_LRD"/>
    <property type="match status" value="1"/>
</dbReference>
<feature type="region of interest" description="Disordered" evidence="1">
    <location>
        <begin position="342"/>
        <end position="515"/>
    </location>
</feature>
<dbReference type="InterPro" id="IPR030125">
    <property type="entry name" value="SPIN90/Ldb17"/>
</dbReference>
<dbReference type="HOGENOM" id="CLU_017272_1_2_1"/>
<dbReference type="GO" id="GO:0071933">
    <property type="term" value="F:Arp2/3 complex binding"/>
    <property type="evidence" value="ECO:0007669"/>
    <property type="project" value="TreeGrafter"/>
</dbReference>
<proteinExistence type="predicted"/>
<feature type="domain" description="SPIN90/Ldb17 leucine-rich" evidence="2">
    <location>
        <begin position="77"/>
        <end position="227"/>
    </location>
</feature>
<dbReference type="EMBL" id="CAFZ01000366">
    <property type="protein sequence ID" value="CCA74873.1"/>
    <property type="molecule type" value="Genomic_DNA"/>
</dbReference>
<dbReference type="GO" id="GO:0000147">
    <property type="term" value="P:actin cortical patch assembly"/>
    <property type="evidence" value="ECO:0007669"/>
    <property type="project" value="TreeGrafter"/>
</dbReference>